<dbReference type="PROSITE" id="PS50011">
    <property type="entry name" value="PROTEIN_KINASE_DOM"/>
    <property type="match status" value="1"/>
</dbReference>
<evidence type="ECO:0000259" key="2">
    <source>
        <dbReference type="PROSITE" id="PS50011"/>
    </source>
</evidence>
<keyword evidence="4" id="KW-1185">Reference proteome</keyword>
<dbReference type="InterPro" id="IPR027916">
    <property type="entry name" value="Kinase-like_dom_ROP"/>
</dbReference>
<accession>A0A2A9LZC7</accession>
<dbReference type="GeneID" id="40307300"/>
<reference evidence="3 4" key="1">
    <citation type="submission" date="2017-09" db="EMBL/GenBank/DDBJ databases">
        <title>Genome sequencing of Besnoitia besnoiti strain Bb-Ger1.</title>
        <authorList>
            <person name="Schares G."/>
            <person name="Venepally P."/>
            <person name="Lorenzi H.A."/>
        </authorList>
    </citation>
    <scope>NUCLEOTIDE SEQUENCE [LARGE SCALE GENOMIC DNA]</scope>
    <source>
        <strain evidence="3 4">Bb-Ger1</strain>
    </source>
</reference>
<dbReference type="RefSeq" id="XP_029215757.1">
    <property type="nucleotide sequence ID" value="XM_029360942.1"/>
</dbReference>
<evidence type="ECO:0000313" key="3">
    <source>
        <dbReference type="EMBL" id="PFH31748.1"/>
    </source>
</evidence>
<dbReference type="Gene3D" id="1.10.510.10">
    <property type="entry name" value="Transferase(Phosphotransferase) domain 1"/>
    <property type="match status" value="1"/>
</dbReference>
<dbReference type="GO" id="GO:0004672">
    <property type="term" value="F:protein kinase activity"/>
    <property type="evidence" value="ECO:0007669"/>
    <property type="project" value="InterPro"/>
</dbReference>
<protein>
    <submittedName>
        <fullName evidence="3">Rhoptry kinase family protein ROP22 (Incomplete catalytic triad)</fullName>
    </submittedName>
</protein>
<dbReference type="InterPro" id="IPR011009">
    <property type="entry name" value="Kinase-like_dom_sf"/>
</dbReference>
<name>A0A2A9LZC7_BESBE</name>
<dbReference type="Proteomes" id="UP000224006">
    <property type="component" value="Chromosome XII"/>
</dbReference>
<gene>
    <name evidence="3" type="ORF">BESB_022400</name>
</gene>
<evidence type="ECO:0000313" key="4">
    <source>
        <dbReference type="Proteomes" id="UP000224006"/>
    </source>
</evidence>
<keyword evidence="3" id="KW-0418">Kinase</keyword>
<evidence type="ECO:0000256" key="1">
    <source>
        <dbReference type="SAM" id="MobiDB-lite"/>
    </source>
</evidence>
<dbReference type="AlphaFoldDB" id="A0A2A9LZC7"/>
<dbReference type="Pfam" id="PF14531">
    <property type="entry name" value="Kinase-like"/>
    <property type="match status" value="1"/>
</dbReference>
<dbReference type="SUPFAM" id="SSF56112">
    <property type="entry name" value="Protein kinase-like (PK-like)"/>
    <property type="match status" value="1"/>
</dbReference>
<proteinExistence type="predicted"/>
<dbReference type="KEGG" id="bbes:BESB_022400"/>
<feature type="region of interest" description="Disordered" evidence="1">
    <location>
        <begin position="241"/>
        <end position="262"/>
    </location>
</feature>
<dbReference type="InterPro" id="IPR000719">
    <property type="entry name" value="Prot_kinase_dom"/>
</dbReference>
<dbReference type="GO" id="GO:0005524">
    <property type="term" value="F:ATP binding"/>
    <property type="evidence" value="ECO:0007669"/>
    <property type="project" value="InterPro"/>
</dbReference>
<dbReference type="VEuPathDB" id="ToxoDB:BESB_022400"/>
<keyword evidence="3" id="KW-0808">Transferase</keyword>
<comment type="caution">
    <text evidence="3">The sequence shown here is derived from an EMBL/GenBank/DDBJ whole genome shotgun (WGS) entry which is preliminary data.</text>
</comment>
<dbReference type="OrthoDB" id="329740at2759"/>
<feature type="domain" description="Protein kinase" evidence="2">
    <location>
        <begin position="219"/>
        <end position="589"/>
    </location>
</feature>
<organism evidence="3 4">
    <name type="scientific">Besnoitia besnoiti</name>
    <name type="common">Apicomplexan protozoan</name>
    <dbReference type="NCBI Taxonomy" id="94643"/>
    <lineage>
        <taxon>Eukaryota</taxon>
        <taxon>Sar</taxon>
        <taxon>Alveolata</taxon>
        <taxon>Apicomplexa</taxon>
        <taxon>Conoidasida</taxon>
        <taxon>Coccidia</taxon>
        <taxon>Eucoccidiorida</taxon>
        <taxon>Eimeriorina</taxon>
        <taxon>Sarcocystidae</taxon>
        <taxon>Besnoitia</taxon>
    </lineage>
</organism>
<dbReference type="EMBL" id="NWUJ01000013">
    <property type="protein sequence ID" value="PFH31748.1"/>
    <property type="molecule type" value="Genomic_DNA"/>
</dbReference>
<sequence length="611" mass="68754">MPSLPRQRRRSLLRRTPAVSLFFIFLCAKTTFFFVAKCDIAEAASVDALQISSDRSAPNISRQKYDSLETAGRLLVERRSFASENSLKYWNERRVEDGDDEPEDRIVEVEQSIVEGHEGAAAVDTSDLQDVARILATTERPKVVENAHVFKEKRFALFSAGLRSSSASPNANTFRSVAPHRVARYEFRAGGIKEPHGGSRDATAKLLDVESRTIMSLEGIELRSAARGLFTTKVSAVVKQDKAGSPAQAPLANAPGRHQARDRASSYQMIDGFVAEVDKVYEEELEHRLAWELRIWRYLPSHRAEHLAAHEHILIPGAVLEHAGPPGVSSRLHGAGRKEAAGVRGHDEKWTDLLSEKVFNVFIWYPAGYRDTLESSMMHSDQVTEPWFSSTPLHVLESISTQMILAVANLNSYGLVHTHLRSASFVFTPEGKVLLSDLNRVVKQGEFMDCAADRELALNDLTASPEERVCVHEHGYKGRDAKQKEDIVGPLEAQPTVDAWRLAVLLYQLWCMESMYARTSYHEFVARHDLLRLPDTESNIAHLRQNRFPLGACRKDMPASLQRIVRQMLVPDPAKRVTAAESVKTSSFFHETKRKQLLNRKRTPQQRAHQN</sequence>